<feature type="transmembrane region" description="Helical" evidence="1">
    <location>
        <begin position="39"/>
        <end position="60"/>
    </location>
</feature>
<sequence>MEVFLSLMNEDRSKNMKIRSKLSVFPSMVELKGCSIKYLINYNCFLHLMICLRIMSLLLFKKHDIL</sequence>
<evidence type="ECO:0000256" key="1">
    <source>
        <dbReference type="SAM" id="Phobius"/>
    </source>
</evidence>
<organism evidence="2">
    <name type="scientific">Lepeophtheirus salmonis</name>
    <name type="common">Salmon louse</name>
    <name type="synonym">Caligus salmonis</name>
    <dbReference type="NCBI Taxonomy" id="72036"/>
    <lineage>
        <taxon>Eukaryota</taxon>
        <taxon>Metazoa</taxon>
        <taxon>Ecdysozoa</taxon>
        <taxon>Arthropoda</taxon>
        <taxon>Crustacea</taxon>
        <taxon>Multicrustacea</taxon>
        <taxon>Hexanauplia</taxon>
        <taxon>Copepoda</taxon>
        <taxon>Siphonostomatoida</taxon>
        <taxon>Caligidae</taxon>
        <taxon>Lepeophtheirus</taxon>
    </lineage>
</organism>
<keyword evidence="1" id="KW-0472">Membrane</keyword>
<dbReference type="AlphaFoldDB" id="A0A0K2VGJ7"/>
<proteinExistence type="predicted"/>
<keyword evidence="1" id="KW-1133">Transmembrane helix</keyword>
<reference evidence="2" key="1">
    <citation type="submission" date="2014-05" db="EMBL/GenBank/DDBJ databases">
        <authorList>
            <person name="Chronopoulou M."/>
        </authorList>
    </citation>
    <scope>NUCLEOTIDE SEQUENCE</scope>
    <source>
        <tissue evidence="2">Whole organism</tissue>
    </source>
</reference>
<accession>A0A0K2VGJ7</accession>
<evidence type="ECO:0000313" key="2">
    <source>
        <dbReference type="EMBL" id="CDW49573.1"/>
    </source>
</evidence>
<name>A0A0K2VGJ7_LEPSM</name>
<dbReference type="EMBL" id="HACA01032212">
    <property type="protein sequence ID" value="CDW49573.1"/>
    <property type="molecule type" value="Transcribed_RNA"/>
</dbReference>
<keyword evidence="1" id="KW-0812">Transmembrane</keyword>
<protein>
    <submittedName>
        <fullName evidence="2">Uncharacterized protein</fullName>
    </submittedName>
</protein>